<protein>
    <submittedName>
        <fullName evidence="3">Uncharacterized protein</fullName>
    </submittedName>
</protein>
<evidence type="ECO:0000313" key="3">
    <source>
        <dbReference type="EMBL" id="ORZ30870.1"/>
    </source>
</evidence>
<keyword evidence="4" id="KW-1185">Reference proteome</keyword>
<feature type="compositionally biased region" description="Low complexity" evidence="1">
    <location>
        <begin position="174"/>
        <end position="186"/>
    </location>
</feature>
<feature type="region of interest" description="Disordered" evidence="1">
    <location>
        <begin position="111"/>
        <end position="222"/>
    </location>
</feature>
<keyword evidence="2" id="KW-0732">Signal</keyword>
<accession>A0A1Y2H8G7</accession>
<organism evidence="3 4">
    <name type="scientific">Catenaria anguillulae PL171</name>
    <dbReference type="NCBI Taxonomy" id="765915"/>
    <lineage>
        <taxon>Eukaryota</taxon>
        <taxon>Fungi</taxon>
        <taxon>Fungi incertae sedis</taxon>
        <taxon>Blastocladiomycota</taxon>
        <taxon>Blastocladiomycetes</taxon>
        <taxon>Blastocladiales</taxon>
        <taxon>Catenariaceae</taxon>
        <taxon>Catenaria</taxon>
    </lineage>
</organism>
<name>A0A1Y2H8G7_9FUNG</name>
<dbReference type="Proteomes" id="UP000193411">
    <property type="component" value="Unassembled WGS sequence"/>
</dbReference>
<reference evidence="3 4" key="1">
    <citation type="submission" date="2016-07" db="EMBL/GenBank/DDBJ databases">
        <title>Pervasive Adenine N6-methylation of Active Genes in Fungi.</title>
        <authorList>
            <consortium name="DOE Joint Genome Institute"/>
            <person name="Mondo S.J."/>
            <person name="Dannebaum R.O."/>
            <person name="Kuo R.C."/>
            <person name="Labutti K."/>
            <person name="Haridas S."/>
            <person name="Kuo A."/>
            <person name="Salamov A."/>
            <person name="Ahrendt S.R."/>
            <person name="Lipzen A."/>
            <person name="Sullivan W."/>
            <person name="Andreopoulos W.B."/>
            <person name="Clum A."/>
            <person name="Lindquist E."/>
            <person name="Daum C."/>
            <person name="Ramamoorthy G.K."/>
            <person name="Gryganskyi A."/>
            <person name="Culley D."/>
            <person name="Magnuson J.K."/>
            <person name="James T.Y."/>
            <person name="O'Malley M.A."/>
            <person name="Stajich J.E."/>
            <person name="Spatafora J.W."/>
            <person name="Visel A."/>
            <person name="Grigoriev I.V."/>
        </authorList>
    </citation>
    <scope>NUCLEOTIDE SEQUENCE [LARGE SCALE GENOMIC DNA]</scope>
    <source>
        <strain evidence="3 4">PL171</strain>
    </source>
</reference>
<dbReference type="STRING" id="765915.A0A1Y2H8G7"/>
<feature type="compositionally biased region" description="Polar residues" evidence="1">
    <location>
        <begin position="121"/>
        <end position="138"/>
    </location>
</feature>
<evidence type="ECO:0000256" key="2">
    <source>
        <dbReference type="SAM" id="SignalP"/>
    </source>
</evidence>
<gene>
    <name evidence="3" type="ORF">BCR44DRAFT_1288391</name>
</gene>
<evidence type="ECO:0000256" key="1">
    <source>
        <dbReference type="SAM" id="MobiDB-lite"/>
    </source>
</evidence>
<feature type="compositionally biased region" description="Low complexity" evidence="1">
    <location>
        <begin position="144"/>
        <end position="158"/>
    </location>
</feature>
<sequence>MALCTSSPSSLRLSRRARRRAPLSLRHCFFLASTLVFLLFLAVPTLAQSCDPRFTSCTTVVSRTTIITSTTSSLNQPSSSGFGSWLSDSWDRFRNWGRDIFGRVRDFFSSDPDPAVGGGLSRSSPELVQPTRPSSTTARLGAQPSSTPRTGGSASTPSPTQPPIPGTPNRADGSVSNPSPSPASDDSATRLNPGRTVSPPATPSATGTQTDGPPKETPPLLDPQVTCGDGVCQAHETCQSCRIDCAIIIDDRLVHCNTGLQRCEQSKEVVIVAISNDNSSTSIVTRDQIPPAVAKYPIVLVDAVNANNSTATPRVLLPFLPPGANPGLLLGHPGIKSLVYFSPVNLLEPAIAWFEGNGWAVVSEEECRLGRPGPLMPASAAWKDLSISVDDEDWQPAMRGIFARQPMSSAATSSRQSAWAIVGLFVFVWIQL</sequence>
<dbReference type="OrthoDB" id="550577at2759"/>
<dbReference type="AlphaFoldDB" id="A0A1Y2H8G7"/>
<comment type="caution">
    <text evidence="3">The sequence shown here is derived from an EMBL/GenBank/DDBJ whole genome shotgun (WGS) entry which is preliminary data.</text>
</comment>
<dbReference type="EMBL" id="MCFL01000073">
    <property type="protein sequence ID" value="ORZ30870.1"/>
    <property type="molecule type" value="Genomic_DNA"/>
</dbReference>
<feature type="signal peptide" evidence="2">
    <location>
        <begin position="1"/>
        <end position="47"/>
    </location>
</feature>
<proteinExistence type="predicted"/>
<evidence type="ECO:0000313" key="4">
    <source>
        <dbReference type="Proteomes" id="UP000193411"/>
    </source>
</evidence>
<feature type="chain" id="PRO_5012214943" evidence="2">
    <location>
        <begin position="48"/>
        <end position="432"/>
    </location>
</feature>